<accession>A0A1Q8S5E6</accession>
<dbReference type="SUPFAM" id="SSF52540">
    <property type="entry name" value="P-loop containing nucleoside triphosphate hydrolases"/>
    <property type="match status" value="1"/>
</dbReference>
<gene>
    <name evidence="6" type="ORF">CCHL11_00765</name>
</gene>
<dbReference type="GO" id="GO:0016787">
    <property type="term" value="F:hydrolase activity"/>
    <property type="evidence" value="ECO:0007669"/>
    <property type="project" value="UniProtKB-KW"/>
</dbReference>
<dbReference type="PANTHER" id="PTHR43788:SF16">
    <property type="entry name" value="HELICASE WITH ZINC FINGER 2"/>
    <property type="match status" value="1"/>
</dbReference>
<keyword evidence="2" id="KW-0378">Hydrolase</keyword>
<dbReference type="InterPro" id="IPR041679">
    <property type="entry name" value="DNA2/NAM7-like_C"/>
</dbReference>
<evidence type="ECO:0000313" key="7">
    <source>
        <dbReference type="Proteomes" id="UP000186583"/>
    </source>
</evidence>
<dbReference type="GO" id="GO:0043139">
    <property type="term" value="F:5'-3' DNA helicase activity"/>
    <property type="evidence" value="ECO:0007669"/>
    <property type="project" value="TreeGrafter"/>
</dbReference>
<dbReference type="Gene3D" id="3.40.50.300">
    <property type="entry name" value="P-loop containing nucleotide triphosphate hydrolases"/>
    <property type="match status" value="2"/>
</dbReference>
<reference evidence="6 7" key="1">
    <citation type="submission" date="2016-11" db="EMBL/GenBank/DDBJ databases">
        <title>Draft Genome Assembly of Colletotrichum chlorophyti a pathogen of herbaceous plants.</title>
        <authorList>
            <person name="Gan P."/>
            <person name="Narusaka M."/>
            <person name="Tsushima A."/>
            <person name="Narusaka Y."/>
            <person name="Takano Y."/>
            <person name="Shirasu K."/>
        </authorList>
    </citation>
    <scope>NUCLEOTIDE SEQUENCE [LARGE SCALE GENOMIC DNA]</scope>
    <source>
        <strain evidence="6 7">NTL11</strain>
    </source>
</reference>
<evidence type="ECO:0000259" key="5">
    <source>
        <dbReference type="SMART" id="SM00382"/>
    </source>
</evidence>
<dbReference type="InterPro" id="IPR003593">
    <property type="entry name" value="AAA+_ATPase"/>
</dbReference>
<comment type="caution">
    <text evidence="6">The sequence shown here is derived from an EMBL/GenBank/DDBJ whole genome shotgun (WGS) entry which is preliminary data.</text>
</comment>
<dbReference type="OrthoDB" id="6513042at2759"/>
<dbReference type="Pfam" id="PF13087">
    <property type="entry name" value="AAA_12"/>
    <property type="match status" value="1"/>
</dbReference>
<keyword evidence="7" id="KW-1185">Reference proteome</keyword>
<dbReference type="Proteomes" id="UP000186583">
    <property type="component" value="Unassembled WGS sequence"/>
</dbReference>
<dbReference type="GO" id="GO:0005524">
    <property type="term" value="F:ATP binding"/>
    <property type="evidence" value="ECO:0007669"/>
    <property type="project" value="UniProtKB-KW"/>
</dbReference>
<keyword evidence="3" id="KW-0347">Helicase</keyword>
<proteinExistence type="predicted"/>
<organism evidence="6 7">
    <name type="scientific">Colletotrichum chlorophyti</name>
    <dbReference type="NCBI Taxonomy" id="708187"/>
    <lineage>
        <taxon>Eukaryota</taxon>
        <taxon>Fungi</taxon>
        <taxon>Dikarya</taxon>
        <taxon>Ascomycota</taxon>
        <taxon>Pezizomycotina</taxon>
        <taxon>Sordariomycetes</taxon>
        <taxon>Hypocreomycetidae</taxon>
        <taxon>Glomerellales</taxon>
        <taxon>Glomerellaceae</taxon>
        <taxon>Colletotrichum</taxon>
    </lineage>
</organism>
<feature type="non-terminal residue" evidence="6">
    <location>
        <position position="721"/>
    </location>
</feature>
<keyword evidence="1" id="KW-0547">Nucleotide-binding</keyword>
<dbReference type="SMART" id="SM00382">
    <property type="entry name" value="AAA"/>
    <property type="match status" value="1"/>
</dbReference>
<protein>
    <submittedName>
        <fullName evidence="6">Regulator of nonsense transcripts 1-like protein 2</fullName>
    </submittedName>
</protein>
<evidence type="ECO:0000313" key="6">
    <source>
        <dbReference type="EMBL" id="OLN96684.1"/>
    </source>
</evidence>
<evidence type="ECO:0000256" key="1">
    <source>
        <dbReference type="ARBA" id="ARBA00022741"/>
    </source>
</evidence>
<dbReference type="EMBL" id="MPGH01000017">
    <property type="protein sequence ID" value="OLN96684.1"/>
    <property type="molecule type" value="Genomic_DNA"/>
</dbReference>
<sequence>MMLNALTSIILRNGVTPERKTQVLKQLSGTICKLAQEHKDDKALSEALVTTLREFSPCCSDHCSSGEQNEIHWKAVRTTPPRDAPPKLVYFIAWVPLEDEFAPGYGKSPVKVHSSVPSNFTKKTALGSFLKEVPLHLRVRIHFTADPATTQMEMGAVSSVAQASPTSSHGIRWAYVRQFNPTELLADPELRVVDFHKRFPQIGQLSFREDEVAQRELFEKLRAVPGGIAMFTGGPGSGKSTFAARIAVAVAQGRDKVIWTVHSNDLCNDAIHSLKQQSGNTVPKASHTISNHMDNFLSRMGQGLNDKTTTAISRDSVTYMAIAFAERHVDALPGFRNSPPSGGEWDKECRYIISKVIGRFDILVGTPFAVGQLGGKVSGDLAQEQVTWTPWKPSLVIIDEAGRIPEPQWWIPVSVFPDSHILTMGDTRQLKPMSLSVNADRHCDDSPRFTDGDADEWVCVYGKQRTLSLLRRAEMCGQALTHLSSNRRNRGKIADWASGAIYTGKMRILHPLPEDRFATIYQEFMKWIFPTSAVLTNSVAVDVRYTKSEKNGTGSSNVGHLNLVLWLVYHAFRYGLPSTKHKGRLAEIMILAPYSAQRGLYKDAIAALSDVHIVKSKVTVRTIDNSMSSEADLVVSDSCRTSGGIGFLEDKTRMAVASTRARGGAIVLFNRGNLATKPSRGGSTQNPFASYVLSQATTVYASHEWRHICERCFEPGHSICS</sequence>
<dbReference type="InterPro" id="IPR050534">
    <property type="entry name" value="Coronavir_polyprotein_1ab"/>
</dbReference>
<name>A0A1Q8S5E6_9PEZI</name>
<dbReference type="PANTHER" id="PTHR43788">
    <property type="entry name" value="DNA2/NAM7 HELICASE FAMILY MEMBER"/>
    <property type="match status" value="1"/>
</dbReference>
<evidence type="ECO:0000256" key="4">
    <source>
        <dbReference type="ARBA" id="ARBA00022840"/>
    </source>
</evidence>
<evidence type="ECO:0000256" key="2">
    <source>
        <dbReference type="ARBA" id="ARBA00022801"/>
    </source>
</evidence>
<feature type="domain" description="AAA+ ATPase" evidence="5">
    <location>
        <begin position="225"/>
        <end position="450"/>
    </location>
</feature>
<keyword evidence="4" id="KW-0067">ATP-binding</keyword>
<dbReference type="AlphaFoldDB" id="A0A1Q8S5E6"/>
<evidence type="ECO:0000256" key="3">
    <source>
        <dbReference type="ARBA" id="ARBA00022806"/>
    </source>
</evidence>
<dbReference type="InterPro" id="IPR027417">
    <property type="entry name" value="P-loop_NTPase"/>
</dbReference>